<sequence length="405" mass="46534">MMGRLVEIKVWKEIVVSLFVCLTLSVGNGYAQSESMVSSTDNVPLLERMTDGKRKVDWADMNIQFCSAADVSFNNAKLDEAAFKVHRIRLEVLGGFHEKFSYHFRQSLNQYTTPNIPLDNLSGSVELAMVGWQLNDKWKLTAGKQPVQFSRYECWVNAIKVRHYSDFNNTIPCYQAGLNAAYKMNDNHEFNFQVTNNRNGDSADQFMYGLPEGVEPTKIPLLATVNWDGYFVGHAMQLRYSLSYGQLAKHKNVFYFTCGNVWDKKPFLGYIDFMYSREGVDSKGLISEVTAVNGEGTTVPNVDYFTTIFNLDYRVASHWNMYVKGVYEQGNVFKSNDMFSSGTYRRVWNVQLCAEYYPLKNSELLCYLHLLYKNIHLTEKARSWGAESYNHQRISLGLVYTLPVF</sequence>
<protein>
    <recommendedName>
        <fullName evidence="3">Porin</fullName>
    </recommendedName>
</protein>
<organism evidence="1 2">
    <name type="scientific">Phocaeicola plebeius</name>
    <dbReference type="NCBI Taxonomy" id="310297"/>
    <lineage>
        <taxon>Bacteria</taxon>
        <taxon>Pseudomonadati</taxon>
        <taxon>Bacteroidota</taxon>
        <taxon>Bacteroidia</taxon>
        <taxon>Bacteroidales</taxon>
        <taxon>Bacteroidaceae</taxon>
        <taxon>Phocaeicola</taxon>
    </lineage>
</organism>
<accession>A0A3E4N4S4</accession>
<dbReference type="RefSeq" id="WP_117671183.1">
    <property type="nucleotide sequence ID" value="NZ_CABOGR010000006.1"/>
</dbReference>
<keyword evidence="2" id="KW-1185">Reference proteome</keyword>
<gene>
    <name evidence="1" type="ORF">DXD04_04260</name>
</gene>
<dbReference type="SUPFAM" id="SSF56935">
    <property type="entry name" value="Porins"/>
    <property type="match status" value="1"/>
</dbReference>
<dbReference type="AlphaFoldDB" id="A0A3E4N4S4"/>
<dbReference type="InterPro" id="IPR023614">
    <property type="entry name" value="Porin_dom_sf"/>
</dbReference>
<evidence type="ECO:0008006" key="3">
    <source>
        <dbReference type="Google" id="ProtNLM"/>
    </source>
</evidence>
<proteinExistence type="predicted"/>
<dbReference type="EMBL" id="QSQT01000006">
    <property type="protein sequence ID" value="RGK57140.1"/>
    <property type="molecule type" value="Genomic_DNA"/>
</dbReference>
<comment type="caution">
    <text evidence="1">The sequence shown here is derived from an EMBL/GenBank/DDBJ whole genome shotgun (WGS) entry which is preliminary data.</text>
</comment>
<dbReference type="Gene3D" id="2.40.160.10">
    <property type="entry name" value="Porin"/>
    <property type="match status" value="1"/>
</dbReference>
<dbReference type="InterPro" id="IPR010870">
    <property type="entry name" value="Porin_O/P"/>
</dbReference>
<name>A0A3E4N4S4_9BACT</name>
<dbReference type="Pfam" id="PF07396">
    <property type="entry name" value="Porin_O_P"/>
    <property type="match status" value="1"/>
</dbReference>
<evidence type="ECO:0000313" key="1">
    <source>
        <dbReference type="EMBL" id="RGK57140.1"/>
    </source>
</evidence>
<evidence type="ECO:0000313" key="2">
    <source>
        <dbReference type="Proteomes" id="UP000260862"/>
    </source>
</evidence>
<reference evidence="1 2" key="1">
    <citation type="submission" date="2018-08" db="EMBL/GenBank/DDBJ databases">
        <title>A genome reference for cultivated species of the human gut microbiota.</title>
        <authorList>
            <person name="Zou Y."/>
            <person name="Xue W."/>
            <person name="Luo G."/>
        </authorList>
    </citation>
    <scope>NUCLEOTIDE SEQUENCE [LARGE SCALE GENOMIC DNA]</scope>
    <source>
        <strain evidence="1 2">TF10-3AC</strain>
    </source>
</reference>
<dbReference type="Proteomes" id="UP000260862">
    <property type="component" value="Unassembled WGS sequence"/>
</dbReference>